<proteinExistence type="predicted"/>
<evidence type="ECO:0000313" key="1">
    <source>
        <dbReference type="EMBL" id="UZW17826.1"/>
    </source>
</evidence>
<organism evidence="1 2">
    <name type="scientific">Pseudomonas quebecensis</name>
    <dbReference type="NCBI Taxonomy" id="2995174"/>
    <lineage>
        <taxon>Bacteria</taxon>
        <taxon>Pseudomonadati</taxon>
        <taxon>Pseudomonadota</taxon>
        <taxon>Gammaproteobacteria</taxon>
        <taxon>Pseudomonadales</taxon>
        <taxon>Pseudomonadaceae</taxon>
        <taxon>Pseudomonas</taxon>
    </lineage>
</organism>
<accession>A0ABY6QEJ1</accession>
<reference evidence="1" key="1">
    <citation type="submission" date="2022-11" db="EMBL/GenBank/DDBJ databases">
        <title>Taxonomic description of a new Pseudomonas species.</title>
        <authorList>
            <person name="Tambong J.T."/>
        </authorList>
    </citation>
    <scope>NUCLEOTIDE SEQUENCE</scope>
    <source>
        <strain evidence="1">S1Bt42</strain>
    </source>
</reference>
<evidence type="ECO:0008006" key="3">
    <source>
        <dbReference type="Google" id="ProtNLM"/>
    </source>
</evidence>
<dbReference type="EMBL" id="CP112866">
    <property type="protein sequence ID" value="UZW17826.1"/>
    <property type="molecule type" value="Genomic_DNA"/>
</dbReference>
<protein>
    <recommendedName>
        <fullName evidence="3">HEPN AbiU2-like domain-containing protein</fullName>
    </recommendedName>
</protein>
<name>A0ABY6QEJ1_9PSED</name>
<keyword evidence="2" id="KW-1185">Reference proteome</keyword>
<gene>
    <name evidence="1" type="ORF">OSC50_20935</name>
</gene>
<dbReference type="Proteomes" id="UP001164116">
    <property type="component" value="Chromosome"/>
</dbReference>
<sequence>MAKFDEPFHANLDTQKVMIGGKSLEQRKSDLEAGVARIGGFWRHPNYFQAYLHSASLLIEQGRATETLDEVGLPAFYLQRHAIELLLKSLLSWLTNISDLRNDLGRSKEQPSDDLKDALRKSHDLKKLHGHLLEFCAALNVPPPPAELGSLIESMGQVEITETWSRYSSSSKKSKDGARIQVKHIPEEILIPIVELQEGLDAIAILVSARVAFGETYEDELHDIWAQLNADLDRA</sequence>
<dbReference type="RefSeq" id="WP_266245849.1">
    <property type="nucleotide sequence ID" value="NZ_CP112866.1"/>
</dbReference>
<evidence type="ECO:0000313" key="2">
    <source>
        <dbReference type="Proteomes" id="UP001164116"/>
    </source>
</evidence>